<evidence type="ECO:0000313" key="1">
    <source>
        <dbReference type="EMBL" id="KRM05618.1"/>
    </source>
</evidence>
<reference evidence="1 2" key="1">
    <citation type="journal article" date="2015" name="Genome Announc.">
        <title>Expanding the biotechnology potential of lactobacilli through comparative genomics of 213 strains and associated genera.</title>
        <authorList>
            <person name="Sun Z."/>
            <person name="Harris H.M."/>
            <person name="McCann A."/>
            <person name="Guo C."/>
            <person name="Argimon S."/>
            <person name="Zhang W."/>
            <person name="Yang X."/>
            <person name="Jeffery I.B."/>
            <person name="Cooney J.C."/>
            <person name="Kagawa T.F."/>
            <person name="Liu W."/>
            <person name="Song Y."/>
            <person name="Salvetti E."/>
            <person name="Wrobel A."/>
            <person name="Rasinkangas P."/>
            <person name="Parkhill J."/>
            <person name="Rea M.C."/>
            <person name="O'Sullivan O."/>
            <person name="Ritari J."/>
            <person name="Douillard F.P."/>
            <person name="Paul Ross R."/>
            <person name="Yang R."/>
            <person name="Briner A.E."/>
            <person name="Felis G.E."/>
            <person name="de Vos W.M."/>
            <person name="Barrangou R."/>
            <person name="Klaenhammer T.R."/>
            <person name="Caufield P.W."/>
            <person name="Cui Y."/>
            <person name="Zhang H."/>
            <person name="O'Toole P.W."/>
        </authorList>
    </citation>
    <scope>NUCLEOTIDE SEQUENCE [LARGE SCALE GENOMIC DNA]</scope>
    <source>
        <strain evidence="1 2">DSM 18630</strain>
    </source>
</reference>
<name>A0A0R1VJG0_9LACO</name>
<protein>
    <recommendedName>
        <fullName evidence="3">DUF3781 domain-containing protein</fullName>
    </recommendedName>
</protein>
<sequence length="88" mass="10185">MNTLKTTIINQICYTALVYKRINKKLNINLSNNEIEVLVKETISNATNIEHIGKNYYVCNYVTNTRITINANNFRVITADRLKHPSKK</sequence>
<dbReference type="InterPro" id="IPR024229">
    <property type="entry name" value="DUF3781"/>
</dbReference>
<comment type="caution">
    <text evidence="1">The sequence shown here is derived from an EMBL/GenBank/DDBJ whole genome shotgun (WGS) entry which is preliminary data.</text>
</comment>
<dbReference type="OrthoDB" id="1093942at2"/>
<dbReference type="Proteomes" id="UP000051451">
    <property type="component" value="Unassembled WGS sequence"/>
</dbReference>
<evidence type="ECO:0008006" key="3">
    <source>
        <dbReference type="Google" id="ProtNLM"/>
    </source>
</evidence>
<accession>A0A0R1VJG0</accession>
<dbReference type="AlphaFoldDB" id="A0A0R1VJG0"/>
<dbReference type="EMBL" id="AZGB01000018">
    <property type="protein sequence ID" value="KRM05618.1"/>
    <property type="molecule type" value="Genomic_DNA"/>
</dbReference>
<evidence type="ECO:0000313" key="2">
    <source>
        <dbReference type="Proteomes" id="UP000051451"/>
    </source>
</evidence>
<dbReference type="RefSeq" id="WP_057872062.1">
    <property type="nucleotide sequence ID" value="NZ_AZGB01000018.1"/>
</dbReference>
<proteinExistence type="predicted"/>
<dbReference type="PATRIC" id="fig|1423750.3.peg.1355"/>
<organism evidence="1 2">
    <name type="scientific">Liquorilactobacillus ghanensis DSM 18630</name>
    <dbReference type="NCBI Taxonomy" id="1423750"/>
    <lineage>
        <taxon>Bacteria</taxon>
        <taxon>Bacillati</taxon>
        <taxon>Bacillota</taxon>
        <taxon>Bacilli</taxon>
        <taxon>Lactobacillales</taxon>
        <taxon>Lactobacillaceae</taxon>
        <taxon>Liquorilactobacillus</taxon>
    </lineage>
</organism>
<dbReference type="GeneID" id="98319333"/>
<gene>
    <name evidence="1" type="ORF">FC89_GL001322</name>
</gene>
<dbReference type="Pfam" id="PF12636">
    <property type="entry name" value="DUF3781"/>
    <property type="match status" value="1"/>
</dbReference>
<dbReference type="STRING" id="1423750.FC89_GL001322"/>
<keyword evidence="2" id="KW-1185">Reference proteome</keyword>